<dbReference type="KEGG" id="tga:TGAM_0828"/>
<gene>
    <name evidence="1" type="primary">hycI</name>
    <name evidence="1" type="ordered locus">TGAM_0828</name>
</gene>
<dbReference type="eggNOG" id="arCOG04429">
    <property type="taxonomic scope" value="Archaea"/>
</dbReference>
<dbReference type="HOGENOM" id="CLU_099037_4_1_2"/>
<evidence type="ECO:0000313" key="2">
    <source>
        <dbReference type="Proteomes" id="UP000001488"/>
    </source>
</evidence>
<dbReference type="OrthoDB" id="44145at2157"/>
<dbReference type="PRINTS" id="PR00446">
    <property type="entry name" value="HYDRGNUPTAKE"/>
</dbReference>
<sequence>MEAVSLRDVIGKARRVVLWGIGNEKKGDYGFGAYLAEALMIAVRNPNFLPLNCREVPESQAGVTVRFAPELLIVAVPLEIGAEPGKLVVAEPQEALKDVPEEFRPQLEVTLRHVSELLPRTRIVVLGCQPGNEKEVTEAVKRCVRTLSIAFHDIFD</sequence>
<organism evidence="1 2">
    <name type="scientific">Thermococcus gammatolerans (strain DSM 15229 / JCM 11827 / EJ3)</name>
    <dbReference type="NCBI Taxonomy" id="593117"/>
    <lineage>
        <taxon>Archaea</taxon>
        <taxon>Methanobacteriati</taxon>
        <taxon>Methanobacteriota</taxon>
        <taxon>Thermococci</taxon>
        <taxon>Thermococcales</taxon>
        <taxon>Thermococcaceae</taxon>
        <taxon>Thermococcus</taxon>
    </lineage>
</organism>
<dbReference type="EMBL" id="CP001398">
    <property type="protein sequence ID" value="ACS33330.1"/>
    <property type="molecule type" value="Genomic_DNA"/>
</dbReference>
<keyword evidence="1" id="KW-0378">Hydrolase</keyword>
<reference evidence="1 2" key="1">
    <citation type="journal article" date="2007" name="Genome Biol.">
        <title>Genome analysis and genome-wide proteomics of Thermococcus gammatolerans, the most radioresistant organism known amongst the Archaea.</title>
        <authorList>
            <person name="Zivanovic Y."/>
            <person name="Armengaud J."/>
            <person name="Lagorce A."/>
            <person name="Leplat C."/>
            <person name="Guerin P."/>
            <person name="Dutertre M."/>
            <person name="Anthouard V."/>
            <person name="Forterre P."/>
            <person name="Wincker P."/>
            <person name="Confalonieri F."/>
        </authorList>
    </citation>
    <scope>NUCLEOTIDE SEQUENCE [LARGE SCALE GENOMIC DNA]</scope>
    <source>
        <strain evidence="2">DSM 15229 / JCM 11827 / EJ3</strain>
    </source>
</reference>
<dbReference type="PaxDb" id="593117-TGAM_0828"/>
<dbReference type="AlphaFoldDB" id="C5A518"/>
<dbReference type="GO" id="GO:0008047">
    <property type="term" value="F:enzyme activator activity"/>
    <property type="evidence" value="ECO:0007669"/>
    <property type="project" value="InterPro"/>
</dbReference>
<protein>
    <submittedName>
        <fullName evidence="1">Hydrogenase maturation protease (HycI)</fullName>
    </submittedName>
</protein>
<dbReference type="SUPFAM" id="SSF53163">
    <property type="entry name" value="HybD-like"/>
    <property type="match status" value="1"/>
</dbReference>
<dbReference type="STRING" id="593117.TGAM_0828"/>
<evidence type="ECO:0000313" key="1">
    <source>
        <dbReference type="EMBL" id="ACS33330.1"/>
    </source>
</evidence>
<dbReference type="Gene3D" id="3.40.50.1450">
    <property type="entry name" value="HybD-like"/>
    <property type="match status" value="1"/>
</dbReference>
<dbReference type="GO" id="GO:0008233">
    <property type="term" value="F:peptidase activity"/>
    <property type="evidence" value="ECO:0007669"/>
    <property type="project" value="UniProtKB-KW"/>
</dbReference>
<dbReference type="RefSeq" id="WP_015858447.1">
    <property type="nucleotide sequence ID" value="NC_012804.1"/>
</dbReference>
<dbReference type="InterPro" id="IPR000671">
    <property type="entry name" value="Peptidase_A31"/>
</dbReference>
<dbReference type="GO" id="GO:0006508">
    <property type="term" value="P:proteolysis"/>
    <property type="evidence" value="ECO:0007669"/>
    <property type="project" value="UniProtKB-KW"/>
</dbReference>
<dbReference type="InterPro" id="IPR023430">
    <property type="entry name" value="Pept_HybD-like_dom_sf"/>
</dbReference>
<dbReference type="Proteomes" id="UP000001488">
    <property type="component" value="Chromosome"/>
</dbReference>
<proteinExistence type="predicted"/>
<dbReference type="PATRIC" id="fig|593117.10.peg.825"/>
<accession>C5A518</accession>
<keyword evidence="2" id="KW-1185">Reference proteome</keyword>
<dbReference type="GeneID" id="7988995"/>
<keyword evidence="1" id="KW-0645">Protease</keyword>
<name>C5A518_THEGJ</name>